<evidence type="ECO:0000259" key="4">
    <source>
        <dbReference type="PROSITE" id="PS50222"/>
    </source>
</evidence>
<dbReference type="InterPro" id="IPR018247">
    <property type="entry name" value="EF_Hand_1_Ca_BS"/>
</dbReference>
<feature type="transmembrane region" description="Helical" evidence="3">
    <location>
        <begin position="446"/>
        <end position="463"/>
    </location>
</feature>
<dbReference type="Pfam" id="PF25886">
    <property type="entry name" value="Msy1"/>
    <property type="match status" value="1"/>
</dbReference>
<feature type="transmembrane region" description="Helical" evidence="3">
    <location>
        <begin position="198"/>
        <end position="219"/>
    </location>
</feature>
<dbReference type="GO" id="GO:0005509">
    <property type="term" value="F:calcium ion binding"/>
    <property type="evidence" value="ECO:0007669"/>
    <property type="project" value="InterPro"/>
</dbReference>
<dbReference type="Gene3D" id="1.10.287.1260">
    <property type="match status" value="1"/>
</dbReference>
<reference evidence="5" key="1">
    <citation type="submission" date="2020-05" db="EMBL/GenBank/DDBJ databases">
        <title>Phylogenomic resolution of chytrid fungi.</title>
        <authorList>
            <person name="Stajich J.E."/>
            <person name="Amses K."/>
            <person name="Simmons R."/>
            <person name="Seto K."/>
            <person name="Myers J."/>
            <person name="Bonds A."/>
            <person name="Quandt C.A."/>
            <person name="Barry K."/>
            <person name="Liu P."/>
            <person name="Grigoriev I."/>
            <person name="Longcore J.E."/>
            <person name="James T.Y."/>
        </authorList>
    </citation>
    <scope>NUCLEOTIDE SEQUENCE</scope>
    <source>
        <strain evidence="5">JEL0476</strain>
    </source>
</reference>
<dbReference type="Pfam" id="PF13405">
    <property type="entry name" value="EF-hand_6"/>
    <property type="match status" value="1"/>
</dbReference>
<dbReference type="SMART" id="SM00054">
    <property type="entry name" value="EFh"/>
    <property type="match status" value="1"/>
</dbReference>
<dbReference type="PANTHER" id="PTHR31323:SF1">
    <property type="entry name" value="MECHANOSENSITIVE ION CHANNEL PROTEIN"/>
    <property type="match status" value="1"/>
</dbReference>
<evidence type="ECO:0000256" key="1">
    <source>
        <dbReference type="ARBA" id="ARBA00022837"/>
    </source>
</evidence>
<organism evidence="5 6">
    <name type="scientific">Clydaea vesicula</name>
    <dbReference type="NCBI Taxonomy" id="447962"/>
    <lineage>
        <taxon>Eukaryota</taxon>
        <taxon>Fungi</taxon>
        <taxon>Fungi incertae sedis</taxon>
        <taxon>Chytridiomycota</taxon>
        <taxon>Chytridiomycota incertae sedis</taxon>
        <taxon>Chytridiomycetes</taxon>
        <taxon>Lobulomycetales</taxon>
        <taxon>Lobulomycetaceae</taxon>
        <taxon>Clydaea</taxon>
    </lineage>
</organism>
<keyword evidence="3" id="KW-0812">Transmembrane</keyword>
<dbReference type="Proteomes" id="UP001211065">
    <property type="component" value="Unassembled WGS sequence"/>
</dbReference>
<proteinExistence type="predicted"/>
<dbReference type="PANTHER" id="PTHR31323">
    <property type="entry name" value="MECHANOSENSITIVE ION CHANNEL PROTEIN MSY2"/>
    <property type="match status" value="1"/>
</dbReference>
<protein>
    <recommendedName>
        <fullName evidence="4">EF-hand domain-containing protein</fullName>
    </recommendedName>
</protein>
<sequence length="528" mass="60030">MIRKDTSLTFVDEFANDNENSNIDPSNDDNHTSNDYEPTIELEEILTVDNNQPQTNDLTRKKSEFNWEKDDTSSINKTVSFFSKLPIFIKYLLYSLAGSSLFMLPGLLSFFLCVDNVGQPFRLLKSTSWFSLEGLPVLFWSVFFSASWSVFFGIKYSFKVFPEILVRVSNLFLGVALKKESYAIKASHIIDYTRHLHSYLTCLVWALLNLIIHTWIFIIPNPPSYATLSRINLSLVVFFGVFLIEKFFLQVFAVQFHKRAYSERLEIQNFHEKVLERLSKARKKTFFNGVANSSSASEKGFGSSSFSPSTENLKGMFKGINTKFVNGFSGVGRGVAEVASVFAIGDSDDTTKAGVRQYGSPYKFAKRVFEGLVRENSGFIILEDFLPYFRTKEEAVEAFKVFDKDGNGDIEKSEMKNCIVEIFKEQTSLELSMHQSSQAIDKLDSILKLFCFVVILFVILGIFNINTSSFLTVAISLWAGLLFALGGTIKNLFESMIFLFVTHPYDVGDKVEIEGIQYFVKEFWLNTT</sequence>
<dbReference type="AlphaFoldDB" id="A0AAD5XWR7"/>
<feature type="region of interest" description="Disordered" evidence="2">
    <location>
        <begin position="16"/>
        <end position="35"/>
    </location>
</feature>
<dbReference type="InterPro" id="IPR011992">
    <property type="entry name" value="EF-hand-dom_pair"/>
</dbReference>
<dbReference type="PROSITE" id="PS00018">
    <property type="entry name" value="EF_HAND_1"/>
    <property type="match status" value="1"/>
</dbReference>
<dbReference type="InterPro" id="IPR058650">
    <property type="entry name" value="Msy1/2-like"/>
</dbReference>
<dbReference type="InterPro" id="IPR002048">
    <property type="entry name" value="EF_hand_dom"/>
</dbReference>
<dbReference type="EMBL" id="JADGJW010001617">
    <property type="protein sequence ID" value="KAJ3202134.1"/>
    <property type="molecule type" value="Genomic_DNA"/>
</dbReference>
<dbReference type="SUPFAM" id="SSF47473">
    <property type="entry name" value="EF-hand"/>
    <property type="match status" value="1"/>
</dbReference>
<feature type="transmembrane region" description="Helical" evidence="3">
    <location>
        <begin position="91"/>
        <end position="114"/>
    </location>
</feature>
<feature type="transmembrane region" description="Helical" evidence="3">
    <location>
        <begin position="469"/>
        <end position="489"/>
    </location>
</feature>
<dbReference type="Gene3D" id="1.10.238.10">
    <property type="entry name" value="EF-hand"/>
    <property type="match status" value="1"/>
</dbReference>
<name>A0AAD5XWR7_9FUNG</name>
<dbReference type="GO" id="GO:0006874">
    <property type="term" value="P:intracellular calcium ion homeostasis"/>
    <property type="evidence" value="ECO:0007669"/>
    <property type="project" value="TreeGrafter"/>
</dbReference>
<keyword evidence="3" id="KW-0472">Membrane</keyword>
<evidence type="ECO:0000313" key="6">
    <source>
        <dbReference type="Proteomes" id="UP001211065"/>
    </source>
</evidence>
<gene>
    <name evidence="5" type="ORF">HK099_001980</name>
</gene>
<evidence type="ECO:0000256" key="3">
    <source>
        <dbReference type="SAM" id="Phobius"/>
    </source>
</evidence>
<feature type="transmembrane region" description="Helical" evidence="3">
    <location>
        <begin position="231"/>
        <end position="254"/>
    </location>
</feature>
<feature type="transmembrane region" description="Helical" evidence="3">
    <location>
        <begin position="135"/>
        <end position="154"/>
    </location>
</feature>
<keyword evidence="6" id="KW-1185">Reference proteome</keyword>
<evidence type="ECO:0000256" key="2">
    <source>
        <dbReference type="SAM" id="MobiDB-lite"/>
    </source>
</evidence>
<feature type="non-terminal residue" evidence="5">
    <location>
        <position position="528"/>
    </location>
</feature>
<evidence type="ECO:0000313" key="5">
    <source>
        <dbReference type="EMBL" id="KAJ3202134.1"/>
    </source>
</evidence>
<accession>A0AAD5XWR7</accession>
<dbReference type="PROSITE" id="PS50222">
    <property type="entry name" value="EF_HAND_2"/>
    <property type="match status" value="1"/>
</dbReference>
<dbReference type="GO" id="GO:0005262">
    <property type="term" value="F:calcium channel activity"/>
    <property type="evidence" value="ECO:0007669"/>
    <property type="project" value="TreeGrafter"/>
</dbReference>
<keyword evidence="3" id="KW-1133">Transmembrane helix</keyword>
<feature type="domain" description="EF-hand" evidence="4">
    <location>
        <begin position="390"/>
        <end position="425"/>
    </location>
</feature>
<comment type="caution">
    <text evidence="5">The sequence shown here is derived from an EMBL/GenBank/DDBJ whole genome shotgun (WGS) entry which is preliminary data.</text>
</comment>
<keyword evidence="1" id="KW-0106">Calcium</keyword>